<evidence type="ECO:0000313" key="4">
    <source>
        <dbReference type="EMBL" id="CAF4161271.1"/>
    </source>
</evidence>
<evidence type="ECO:0000313" key="5">
    <source>
        <dbReference type="Proteomes" id="UP000663829"/>
    </source>
</evidence>
<keyword evidence="5" id="KW-1185">Reference proteome</keyword>
<dbReference type="Proteomes" id="UP000663829">
    <property type="component" value="Unassembled WGS sequence"/>
</dbReference>
<dbReference type="EMBL" id="CAJOBA010044245">
    <property type="protein sequence ID" value="CAF4161271.1"/>
    <property type="molecule type" value="Genomic_DNA"/>
</dbReference>
<dbReference type="EMBL" id="CAJOBC010001809">
    <property type="protein sequence ID" value="CAF3699979.1"/>
    <property type="molecule type" value="Genomic_DNA"/>
</dbReference>
<evidence type="ECO:0000313" key="3">
    <source>
        <dbReference type="EMBL" id="CAF3699979.1"/>
    </source>
</evidence>
<evidence type="ECO:0000313" key="2">
    <source>
        <dbReference type="EMBL" id="CAF1350721.1"/>
    </source>
</evidence>
<dbReference type="EMBL" id="CAJNOK010022608">
    <property type="protein sequence ID" value="CAF1350721.1"/>
    <property type="molecule type" value="Genomic_DNA"/>
</dbReference>
<dbReference type="Proteomes" id="UP000682733">
    <property type="component" value="Unassembled WGS sequence"/>
</dbReference>
<gene>
    <name evidence="1" type="ORF">GPM918_LOCUS9631</name>
    <name evidence="2" type="ORF">OVA965_LOCUS30785</name>
    <name evidence="3" type="ORF">SRO942_LOCUS9632</name>
    <name evidence="4" type="ORF">TMI583_LOCUS31593</name>
</gene>
<reference evidence="1" key="1">
    <citation type="submission" date="2021-02" db="EMBL/GenBank/DDBJ databases">
        <authorList>
            <person name="Nowell W R."/>
        </authorList>
    </citation>
    <scope>NUCLEOTIDE SEQUENCE</scope>
</reference>
<comment type="caution">
    <text evidence="1">The sequence shown here is derived from an EMBL/GenBank/DDBJ whole genome shotgun (WGS) entry which is preliminary data.</text>
</comment>
<protein>
    <submittedName>
        <fullName evidence="1">Uncharacterized protein</fullName>
    </submittedName>
</protein>
<organism evidence="1 5">
    <name type="scientific">Didymodactylos carnosus</name>
    <dbReference type="NCBI Taxonomy" id="1234261"/>
    <lineage>
        <taxon>Eukaryota</taxon>
        <taxon>Metazoa</taxon>
        <taxon>Spiralia</taxon>
        <taxon>Gnathifera</taxon>
        <taxon>Rotifera</taxon>
        <taxon>Eurotatoria</taxon>
        <taxon>Bdelloidea</taxon>
        <taxon>Philodinida</taxon>
        <taxon>Philodinidae</taxon>
        <taxon>Didymodactylos</taxon>
    </lineage>
</organism>
<name>A0A814B3S4_9BILA</name>
<dbReference type="Proteomes" id="UP000677228">
    <property type="component" value="Unassembled WGS sequence"/>
</dbReference>
<accession>A0A814B3S4</accession>
<evidence type="ECO:0000313" key="1">
    <source>
        <dbReference type="EMBL" id="CAF0920619.1"/>
    </source>
</evidence>
<dbReference type="EMBL" id="CAJNOQ010001809">
    <property type="protein sequence ID" value="CAF0920619.1"/>
    <property type="molecule type" value="Genomic_DNA"/>
</dbReference>
<dbReference type="Proteomes" id="UP000681722">
    <property type="component" value="Unassembled WGS sequence"/>
</dbReference>
<proteinExistence type="predicted"/>
<sequence length="134" mass="14083">MQYARPHFSAPPSVYCGGNSGGNIGVVPYMPDYPDSFSQPANSPVGNILPANFSQLSSGSPPFVYMPPQPYRFLSESNSPGSFRSPSSGFSGISPISFPSGGYSPYDGIPSQVLPFLGTPTASSTPPPGWPFQQ</sequence>
<dbReference type="AlphaFoldDB" id="A0A814B3S4"/>